<keyword evidence="2" id="KW-0012">Acyltransferase</keyword>
<evidence type="ECO:0000313" key="2">
    <source>
        <dbReference type="EMBL" id="MPN28002.1"/>
    </source>
</evidence>
<protein>
    <submittedName>
        <fullName evidence="2">Spermidine N(1)-acetyltransferase</fullName>
        <ecNumber evidence="2">2.3.1.57</ecNumber>
    </submittedName>
</protein>
<name>A0A645GPY8_9ZZZZ</name>
<feature type="domain" description="N-acetyltransferase" evidence="1">
    <location>
        <begin position="7"/>
        <end position="169"/>
    </location>
</feature>
<dbReference type="SUPFAM" id="SSF55729">
    <property type="entry name" value="Acyl-CoA N-acyltransferases (Nat)"/>
    <property type="match status" value="1"/>
</dbReference>
<evidence type="ECO:0000259" key="1">
    <source>
        <dbReference type="PROSITE" id="PS51186"/>
    </source>
</evidence>
<sequence length="177" mass="20661">MYYGEKVCLRAYKEEDIDIATSFVNDKELKKFLVTTIPFPMSFWEEEAWIRSQTGNQSGEYNFAIEDIKTNKYIGGCGIQKVNWISRVATVGIMIGDKEYWSKGYGTDAMKVLMEFIFENMNINKIRLSTFSFNERARKCYEKCGFKVEGILKDEIFKEGKYYDEIIMAAFKSNTTF</sequence>
<dbReference type="PANTHER" id="PTHR43415:SF3">
    <property type="entry name" value="GNAT-FAMILY ACETYLTRANSFERASE"/>
    <property type="match status" value="1"/>
</dbReference>
<dbReference type="EMBL" id="VSSQ01078103">
    <property type="protein sequence ID" value="MPN28002.1"/>
    <property type="molecule type" value="Genomic_DNA"/>
</dbReference>
<comment type="caution">
    <text evidence="2">The sequence shown here is derived from an EMBL/GenBank/DDBJ whole genome shotgun (WGS) entry which is preliminary data.</text>
</comment>
<dbReference type="InterPro" id="IPR016181">
    <property type="entry name" value="Acyl_CoA_acyltransferase"/>
</dbReference>
<dbReference type="GO" id="GO:0004145">
    <property type="term" value="F:diamine N-acetyltransferase activity"/>
    <property type="evidence" value="ECO:0007669"/>
    <property type="project" value="UniProtKB-EC"/>
</dbReference>
<dbReference type="Pfam" id="PF13302">
    <property type="entry name" value="Acetyltransf_3"/>
    <property type="match status" value="1"/>
</dbReference>
<proteinExistence type="predicted"/>
<gene>
    <name evidence="2" type="primary">speG_13</name>
    <name evidence="2" type="ORF">SDC9_175436</name>
</gene>
<dbReference type="PROSITE" id="PS51186">
    <property type="entry name" value="GNAT"/>
    <property type="match status" value="1"/>
</dbReference>
<accession>A0A645GPY8</accession>
<dbReference type="AlphaFoldDB" id="A0A645GPY8"/>
<keyword evidence="2" id="KW-0808">Transferase</keyword>
<dbReference type="EC" id="2.3.1.57" evidence="2"/>
<reference evidence="2" key="1">
    <citation type="submission" date="2019-08" db="EMBL/GenBank/DDBJ databases">
        <authorList>
            <person name="Kucharzyk K."/>
            <person name="Murdoch R.W."/>
            <person name="Higgins S."/>
            <person name="Loffler F."/>
        </authorList>
    </citation>
    <scope>NUCLEOTIDE SEQUENCE</scope>
</reference>
<dbReference type="PANTHER" id="PTHR43415">
    <property type="entry name" value="SPERMIDINE N(1)-ACETYLTRANSFERASE"/>
    <property type="match status" value="1"/>
</dbReference>
<dbReference type="Gene3D" id="3.40.630.30">
    <property type="match status" value="1"/>
</dbReference>
<dbReference type="InterPro" id="IPR000182">
    <property type="entry name" value="GNAT_dom"/>
</dbReference>
<organism evidence="2">
    <name type="scientific">bioreactor metagenome</name>
    <dbReference type="NCBI Taxonomy" id="1076179"/>
    <lineage>
        <taxon>unclassified sequences</taxon>
        <taxon>metagenomes</taxon>
        <taxon>ecological metagenomes</taxon>
    </lineage>
</organism>